<organism evidence="1 2">
    <name type="scientific">Pelagibius litoralis</name>
    <dbReference type="NCBI Taxonomy" id="374515"/>
    <lineage>
        <taxon>Bacteria</taxon>
        <taxon>Pseudomonadati</taxon>
        <taxon>Pseudomonadota</taxon>
        <taxon>Alphaproteobacteria</taxon>
        <taxon>Rhodospirillales</taxon>
        <taxon>Rhodovibrionaceae</taxon>
        <taxon>Pelagibius</taxon>
    </lineage>
</organism>
<dbReference type="InterPro" id="IPR011852">
    <property type="entry name" value="TRAP_TAXI"/>
</dbReference>
<gene>
    <name evidence="1" type="ORF">HBA54_06310</name>
</gene>
<proteinExistence type="predicted"/>
<dbReference type="EMBL" id="JAAQPH010000004">
    <property type="protein sequence ID" value="NIA68200.1"/>
    <property type="molecule type" value="Genomic_DNA"/>
</dbReference>
<dbReference type="Pfam" id="PF16868">
    <property type="entry name" value="NMT1_3"/>
    <property type="match status" value="1"/>
</dbReference>
<dbReference type="NCBIfam" id="TIGR02122">
    <property type="entry name" value="TRAP_TAXI"/>
    <property type="match status" value="1"/>
</dbReference>
<protein>
    <submittedName>
        <fullName evidence="1">TAXI family TRAP transporter solute-binding subunit</fullName>
    </submittedName>
</protein>
<dbReference type="AlphaFoldDB" id="A0A967C3Z8"/>
<keyword evidence="2" id="KW-1185">Reference proteome</keyword>
<dbReference type="SUPFAM" id="SSF53850">
    <property type="entry name" value="Periplasmic binding protein-like II"/>
    <property type="match status" value="1"/>
</dbReference>
<dbReference type="Gene3D" id="3.40.190.10">
    <property type="entry name" value="Periplasmic binding protein-like II"/>
    <property type="match status" value="2"/>
</dbReference>
<reference evidence="1" key="1">
    <citation type="submission" date="2020-03" db="EMBL/GenBank/DDBJ databases">
        <title>Genome of Pelagibius litoralis DSM 21314T.</title>
        <authorList>
            <person name="Wang G."/>
        </authorList>
    </citation>
    <scope>NUCLEOTIDE SEQUENCE</scope>
    <source>
        <strain evidence="1">DSM 21314</strain>
    </source>
</reference>
<dbReference type="PANTHER" id="PTHR42941">
    <property type="entry name" value="SLL1037 PROTEIN"/>
    <property type="match status" value="1"/>
</dbReference>
<name>A0A967C3Z8_9PROT</name>
<accession>A0A967C3Z8</accession>
<evidence type="ECO:0000313" key="1">
    <source>
        <dbReference type="EMBL" id="NIA68200.1"/>
    </source>
</evidence>
<dbReference type="PANTHER" id="PTHR42941:SF1">
    <property type="entry name" value="SLL1037 PROTEIN"/>
    <property type="match status" value="1"/>
</dbReference>
<sequence length="370" mass="39984">MLLLAGTAQAANVELPRGISWTAFGTTSSGYAQSVGIGQMLKSKYDSNLRIIPGENDVARMVPLKGGQSHICACGIASYFAQEGVLMFADKRWGPQRLYSLFNNVGNNGQTAAIAADAGVREVADLKGKRITWLKASPANNTNMAALLAFGGLTWDDVEKVEVPGWKQSMEAVLNGQADAAWASTLSGPLNRLAASPRGLYFPQLPHDDKAAWTRAQAVAPWFAPSRVEAFVKGANVDGPYEGMNYPYPLFVATAAAPDTLAYGLTKAIMENFDGIKDAGPSMSGYALDRQFLSYIFPYHPSAIAYYKEKGTWTEADQAANDGLLKRQDVLAEAWQAMLKRDLQGEAFEAEWMKVRAAALEAAGLPVIFR</sequence>
<comment type="caution">
    <text evidence="1">The sequence shown here is derived from an EMBL/GenBank/DDBJ whole genome shotgun (WGS) entry which is preliminary data.</text>
</comment>
<evidence type="ECO:0000313" key="2">
    <source>
        <dbReference type="Proteomes" id="UP000761264"/>
    </source>
</evidence>
<dbReference type="Proteomes" id="UP000761264">
    <property type="component" value="Unassembled WGS sequence"/>
</dbReference>